<protein>
    <submittedName>
        <fullName evidence="1">Uncharacterized protein</fullName>
    </submittedName>
</protein>
<reference evidence="1 2" key="1">
    <citation type="journal article" date="2020" name="Mol. Biol. Evol.">
        <title>Distinct Expression and Methylation Patterns for Genes with Different Fates following a Single Whole-Genome Duplication in Flowering Plants.</title>
        <authorList>
            <person name="Shi T."/>
            <person name="Rahmani R.S."/>
            <person name="Gugger P.F."/>
            <person name="Wang M."/>
            <person name="Li H."/>
            <person name="Zhang Y."/>
            <person name="Li Z."/>
            <person name="Wang Q."/>
            <person name="Van de Peer Y."/>
            <person name="Marchal K."/>
            <person name="Chen J."/>
        </authorList>
    </citation>
    <scope>NUCLEOTIDE SEQUENCE [LARGE SCALE GENOMIC DNA]</scope>
    <source>
        <tissue evidence="1">Leaf</tissue>
    </source>
</reference>
<gene>
    <name evidence="1" type="ORF">HUJ06_024757</name>
</gene>
<proteinExistence type="predicted"/>
<dbReference type="AlphaFoldDB" id="A0A822XNV8"/>
<dbReference type="EMBL" id="DUZY01000001">
    <property type="protein sequence ID" value="DAD23294.1"/>
    <property type="molecule type" value="Genomic_DNA"/>
</dbReference>
<dbReference type="Proteomes" id="UP000607653">
    <property type="component" value="Unassembled WGS sequence"/>
</dbReference>
<organism evidence="1 2">
    <name type="scientific">Nelumbo nucifera</name>
    <name type="common">Sacred lotus</name>
    <dbReference type="NCBI Taxonomy" id="4432"/>
    <lineage>
        <taxon>Eukaryota</taxon>
        <taxon>Viridiplantae</taxon>
        <taxon>Streptophyta</taxon>
        <taxon>Embryophyta</taxon>
        <taxon>Tracheophyta</taxon>
        <taxon>Spermatophyta</taxon>
        <taxon>Magnoliopsida</taxon>
        <taxon>Proteales</taxon>
        <taxon>Nelumbonaceae</taxon>
        <taxon>Nelumbo</taxon>
    </lineage>
</organism>
<comment type="caution">
    <text evidence="1">The sequence shown here is derived from an EMBL/GenBank/DDBJ whole genome shotgun (WGS) entry which is preliminary data.</text>
</comment>
<evidence type="ECO:0000313" key="2">
    <source>
        <dbReference type="Proteomes" id="UP000607653"/>
    </source>
</evidence>
<accession>A0A822XNV8</accession>
<evidence type="ECO:0000313" key="1">
    <source>
        <dbReference type="EMBL" id="DAD23294.1"/>
    </source>
</evidence>
<keyword evidence="2" id="KW-1185">Reference proteome</keyword>
<name>A0A822XNV8_NELNU</name>
<sequence>MSDCLPTSQFPLFEATTSYSGNGDGEQRVDCLPTFPVLYCAKSLPLQFPLSELRSNNLIVSYSGDGDGDGKQRVGCRSLLSELFIIHENLEAVYDLLDVGVYNGRFPFDINEDECVFLTINFFCIPWG</sequence>